<name>A0A9N8DRU7_9STRA</name>
<dbReference type="Pfam" id="PF10520">
    <property type="entry name" value="Lipid_desat"/>
    <property type="match status" value="1"/>
</dbReference>
<dbReference type="EMBL" id="CAICTM010000323">
    <property type="protein sequence ID" value="CAB9507902.1"/>
    <property type="molecule type" value="Genomic_DNA"/>
</dbReference>
<gene>
    <name evidence="8" type="ORF">SEMRO_324_G117660.1</name>
</gene>
<accession>A0A9N8DRU7</accession>
<sequence>MCGLTAAEQEHMEEFEATQAAHFTKMQYRVRKKPILETLSHPFSLLRAALILPMPWESLYIVVQLSRSSSSPPQPMGFLVAFLVGYFLVDLATGLVHVWFDTIPLSMNTPNKMSVLELAAWGFQRHHAVQQNWHFDDILESGILTTGAMAFPFFLVYVTLYGCGIITSPYTAFAWTVFVTCGMHVQVFHAAAHNIWKKHPHVQACLNQLMALGLIVDAKAHHLHHTRFDCNFSMVNGWSNDLVVNPLYQYLEKNGYIEPSMHGHVQRQVYIQERAKLKEPYCRMFPEYRTYQERIMTQQQSEKEERK</sequence>
<organism evidence="8 9">
    <name type="scientific">Seminavis robusta</name>
    <dbReference type="NCBI Taxonomy" id="568900"/>
    <lineage>
        <taxon>Eukaryota</taxon>
        <taxon>Sar</taxon>
        <taxon>Stramenopiles</taxon>
        <taxon>Ochrophyta</taxon>
        <taxon>Bacillariophyta</taxon>
        <taxon>Bacillariophyceae</taxon>
        <taxon>Bacillariophycidae</taxon>
        <taxon>Naviculales</taxon>
        <taxon>Naviculaceae</taxon>
        <taxon>Seminavis</taxon>
    </lineage>
</organism>
<proteinExistence type="inferred from homology"/>
<feature type="domain" description="Lipid desaturase" evidence="7">
    <location>
        <begin position="86"/>
        <end position="243"/>
    </location>
</feature>
<comment type="similarity">
    <text evidence="2">Belongs to the fatty acid desaturase CarF family.</text>
</comment>
<keyword evidence="9" id="KW-1185">Reference proteome</keyword>
<keyword evidence="3 6" id="KW-0812">Transmembrane</keyword>
<evidence type="ECO:0000259" key="7">
    <source>
        <dbReference type="Pfam" id="PF10520"/>
    </source>
</evidence>
<evidence type="ECO:0000256" key="1">
    <source>
        <dbReference type="ARBA" id="ARBA00004141"/>
    </source>
</evidence>
<reference evidence="8" key="1">
    <citation type="submission" date="2020-06" db="EMBL/GenBank/DDBJ databases">
        <authorList>
            <consortium name="Plant Systems Biology data submission"/>
        </authorList>
    </citation>
    <scope>NUCLEOTIDE SEQUENCE</scope>
    <source>
        <strain evidence="8">D6</strain>
    </source>
</reference>
<keyword evidence="4 6" id="KW-1133">Transmembrane helix</keyword>
<evidence type="ECO:0000256" key="4">
    <source>
        <dbReference type="ARBA" id="ARBA00022989"/>
    </source>
</evidence>
<evidence type="ECO:0000256" key="3">
    <source>
        <dbReference type="ARBA" id="ARBA00022692"/>
    </source>
</evidence>
<evidence type="ECO:0000256" key="2">
    <source>
        <dbReference type="ARBA" id="ARBA00007620"/>
    </source>
</evidence>
<keyword evidence="5 6" id="KW-0472">Membrane</keyword>
<comment type="subcellular location">
    <subcellularLocation>
        <location evidence="1">Membrane</location>
        <topology evidence="1">Multi-pass membrane protein</topology>
    </subcellularLocation>
</comment>
<comment type="caution">
    <text evidence="8">The sequence shown here is derived from an EMBL/GenBank/DDBJ whole genome shotgun (WGS) entry which is preliminary data.</text>
</comment>
<protein>
    <recommendedName>
        <fullName evidence="7">Lipid desaturase domain-containing protein</fullName>
    </recommendedName>
</protein>
<dbReference type="InterPro" id="IPR019547">
    <property type="entry name" value="Lipid_desat"/>
</dbReference>
<dbReference type="GO" id="GO:0016020">
    <property type="term" value="C:membrane"/>
    <property type="evidence" value="ECO:0007669"/>
    <property type="project" value="UniProtKB-SubCell"/>
</dbReference>
<evidence type="ECO:0000313" key="8">
    <source>
        <dbReference type="EMBL" id="CAB9507902.1"/>
    </source>
</evidence>
<evidence type="ECO:0000256" key="6">
    <source>
        <dbReference type="SAM" id="Phobius"/>
    </source>
</evidence>
<evidence type="ECO:0000313" key="9">
    <source>
        <dbReference type="Proteomes" id="UP001153069"/>
    </source>
</evidence>
<feature type="transmembrane region" description="Helical" evidence="6">
    <location>
        <begin position="143"/>
        <end position="167"/>
    </location>
</feature>
<dbReference type="Proteomes" id="UP001153069">
    <property type="component" value="Unassembled WGS sequence"/>
</dbReference>
<feature type="transmembrane region" description="Helical" evidence="6">
    <location>
        <begin position="76"/>
        <end position="100"/>
    </location>
</feature>
<evidence type="ECO:0000256" key="5">
    <source>
        <dbReference type="ARBA" id="ARBA00023136"/>
    </source>
</evidence>
<dbReference type="AlphaFoldDB" id="A0A9N8DRU7"/>